<keyword evidence="1" id="KW-0472">Membrane</keyword>
<organism evidence="2 3">
    <name type="scientific">Byssochlamys spectabilis</name>
    <name type="common">Paecilomyces variotii</name>
    <dbReference type="NCBI Taxonomy" id="264951"/>
    <lineage>
        <taxon>Eukaryota</taxon>
        <taxon>Fungi</taxon>
        <taxon>Dikarya</taxon>
        <taxon>Ascomycota</taxon>
        <taxon>Pezizomycotina</taxon>
        <taxon>Eurotiomycetes</taxon>
        <taxon>Eurotiomycetidae</taxon>
        <taxon>Eurotiales</taxon>
        <taxon>Thermoascaceae</taxon>
        <taxon>Paecilomyces</taxon>
    </lineage>
</organism>
<reference evidence="2 3" key="1">
    <citation type="journal article" date="2018" name="Front. Microbiol.">
        <title>Genomic and genetic insights into a cosmopolitan fungus, Paecilomyces variotii (Eurotiales).</title>
        <authorList>
            <person name="Urquhart A.S."/>
            <person name="Mondo S.J."/>
            <person name="Makela M.R."/>
            <person name="Hane J.K."/>
            <person name="Wiebenga A."/>
            <person name="He G."/>
            <person name="Mihaltcheva S."/>
            <person name="Pangilinan J."/>
            <person name="Lipzen A."/>
            <person name="Barry K."/>
            <person name="de Vries R.P."/>
            <person name="Grigoriev I.V."/>
            <person name="Idnurm A."/>
        </authorList>
    </citation>
    <scope>NUCLEOTIDE SEQUENCE [LARGE SCALE GENOMIC DNA]</scope>
    <source>
        <strain evidence="2 3">CBS 101075</strain>
    </source>
</reference>
<keyword evidence="1" id="KW-0812">Transmembrane</keyword>
<evidence type="ECO:0000256" key="1">
    <source>
        <dbReference type="SAM" id="Phobius"/>
    </source>
</evidence>
<keyword evidence="3" id="KW-1185">Reference proteome</keyword>
<feature type="transmembrane region" description="Helical" evidence="1">
    <location>
        <begin position="92"/>
        <end position="116"/>
    </location>
</feature>
<dbReference type="Proteomes" id="UP000283841">
    <property type="component" value="Unassembled WGS sequence"/>
</dbReference>
<dbReference type="VEuPathDB" id="FungiDB:C8Q69DRAFT_482297"/>
<evidence type="ECO:0000313" key="2">
    <source>
        <dbReference type="EMBL" id="RWQ91550.1"/>
    </source>
</evidence>
<dbReference type="GeneID" id="39600924"/>
<name>A0A443HI88_BYSSP</name>
<gene>
    <name evidence="2" type="ORF">C8Q69DRAFT_482297</name>
</gene>
<accession>A0A443HI88</accession>
<comment type="caution">
    <text evidence="2">The sequence shown here is derived from an EMBL/GenBank/DDBJ whole genome shotgun (WGS) entry which is preliminary data.</text>
</comment>
<evidence type="ECO:0000313" key="3">
    <source>
        <dbReference type="Proteomes" id="UP000283841"/>
    </source>
</evidence>
<keyword evidence="1" id="KW-1133">Transmembrane helix</keyword>
<dbReference type="AlphaFoldDB" id="A0A443HI88"/>
<sequence>MVLLLLQKDNRSCVRSENFELCLTASQCRTAVGPVQFGPLLMDATLISHSPWQTALWLACVQFSLSRPGQRRADLIPDARDSLISLRMTDSFVIIVIVWQLAHISFWTVVFTAGSWSGIYEYEASSEFGRLFREEGYSIFTAPGSPAPHPPILS</sequence>
<proteinExistence type="predicted"/>
<dbReference type="RefSeq" id="XP_028481195.1">
    <property type="nucleotide sequence ID" value="XM_028631647.1"/>
</dbReference>
<protein>
    <submittedName>
        <fullName evidence="2">Uncharacterized protein</fullName>
    </submittedName>
</protein>
<dbReference type="EMBL" id="RCNU01000019">
    <property type="protein sequence ID" value="RWQ91550.1"/>
    <property type="molecule type" value="Genomic_DNA"/>
</dbReference>